<dbReference type="OrthoDB" id="2507554at2759"/>
<sequence>MASLSNKFDVEDLQMALSQADDTNSRVRQRIEIKNLGHNITPHLAKDGRNFNHWSRSLKNLIEDIFDETSYFYQITKDTNLSRNRSIRTFIIKSIHKDLLPYIDELDQARVIYKALQTRFQHTSWSHAMTTFNNLLSLHKENVSLNEAFTRLQDDLKTLKAAIGGTWTDDILLALFFHKFNKDTYHSIANALDAKREINPESQITSKEIMEIAQRFHFRKTETSQSHLMAFPSPREGPSHRPQQPNQHWQGQGSTPKVIQQRSQVLTPRTGAKQSRYPHPSTRPAEWAHKWLSPANPCLHCYEWGHWAQDFPIRLAGKPPTEDPRIKNPSYRLKKSKFVSHPAIAEMESEARQEESVAAITTLPGDDNRKIQREGHGDFNIIYPGW</sequence>
<accession>A0A9Q3HII9</accession>
<feature type="compositionally biased region" description="Polar residues" evidence="1">
    <location>
        <begin position="241"/>
        <end position="267"/>
    </location>
</feature>
<feature type="region of interest" description="Disordered" evidence="1">
    <location>
        <begin position="229"/>
        <end position="281"/>
    </location>
</feature>
<keyword evidence="3" id="KW-1185">Reference proteome</keyword>
<comment type="caution">
    <text evidence="2">The sequence shown here is derived from an EMBL/GenBank/DDBJ whole genome shotgun (WGS) entry which is preliminary data.</text>
</comment>
<gene>
    <name evidence="2" type="ORF">O181_046321</name>
</gene>
<dbReference type="AlphaFoldDB" id="A0A9Q3HII9"/>
<name>A0A9Q3HII9_9BASI</name>
<organism evidence="2 3">
    <name type="scientific">Austropuccinia psidii MF-1</name>
    <dbReference type="NCBI Taxonomy" id="1389203"/>
    <lineage>
        <taxon>Eukaryota</taxon>
        <taxon>Fungi</taxon>
        <taxon>Dikarya</taxon>
        <taxon>Basidiomycota</taxon>
        <taxon>Pucciniomycotina</taxon>
        <taxon>Pucciniomycetes</taxon>
        <taxon>Pucciniales</taxon>
        <taxon>Sphaerophragmiaceae</taxon>
        <taxon>Austropuccinia</taxon>
    </lineage>
</organism>
<dbReference type="Proteomes" id="UP000765509">
    <property type="component" value="Unassembled WGS sequence"/>
</dbReference>
<dbReference type="EMBL" id="AVOT02019192">
    <property type="protein sequence ID" value="MBW0506606.1"/>
    <property type="molecule type" value="Genomic_DNA"/>
</dbReference>
<evidence type="ECO:0000313" key="2">
    <source>
        <dbReference type="EMBL" id="MBW0506606.1"/>
    </source>
</evidence>
<protein>
    <submittedName>
        <fullName evidence="2">Uncharacterized protein</fullName>
    </submittedName>
</protein>
<evidence type="ECO:0000313" key="3">
    <source>
        <dbReference type="Proteomes" id="UP000765509"/>
    </source>
</evidence>
<proteinExistence type="predicted"/>
<reference evidence="2" key="1">
    <citation type="submission" date="2021-03" db="EMBL/GenBank/DDBJ databases">
        <title>Draft genome sequence of rust myrtle Austropuccinia psidii MF-1, a brazilian biotype.</title>
        <authorList>
            <person name="Quecine M.C."/>
            <person name="Pachon D.M.R."/>
            <person name="Bonatelli M.L."/>
            <person name="Correr F.H."/>
            <person name="Franceschini L.M."/>
            <person name="Leite T.F."/>
            <person name="Margarido G.R.A."/>
            <person name="Almeida C.A."/>
            <person name="Ferrarezi J.A."/>
            <person name="Labate C.A."/>
        </authorList>
    </citation>
    <scope>NUCLEOTIDE SEQUENCE</scope>
    <source>
        <strain evidence="2">MF-1</strain>
    </source>
</reference>
<evidence type="ECO:0000256" key="1">
    <source>
        <dbReference type="SAM" id="MobiDB-lite"/>
    </source>
</evidence>